<organism evidence="2 3">
    <name type="scientific">Dactylonectria estremocensis</name>
    <dbReference type="NCBI Taxonomy" id="1079267"/>
    <lineage>
        <taxon>Eukaryota</taxon>
        <taxon>Fungi</taxon>
        <taxon>Dikarya</taxon>
        <taxon>Ascomycota</taxon>
        <taxon>Pezizomycotina</taxon>
        <taxon>Sordariomycetes</taxon>
        <taxon>Hypocreomycetidae</taxon>
        <taxon>Hypocreales</taxon>
        <taxon>Nectriaceae</taxon>
        <taxon>Dactylonectria</taxon>
    </lineage>
</organism>
<dbReference type="Gene3D" id="2.40.50.140">
    <property type="entry name" value="Nucleic acid-binding proteins"/>
    <property type="match status" value="1"/>
</dbReference>
<reference evidence="2" key="1">
    <citation type="journal article" date="2021" name="Nat. Commun.">
        <title>Genetic determinants of endophytism in the Arabidopsis root mycobiome.</title>
        <authorList>
            <person name="Mesny F."/>
            <person name="Miyauchi S."/>
            <person name="Thiergart T."/>
            <person name="Pickel B."/>
            <person name="Atanasova L."/>
            <person name="Karlsson M."/>
            <person name="Huettel B."/>
            <person name="Barry K.W."/>
            <person name="Haridas S."/>
            <person name="Chen C."/>
            <person name="Bauer D."/>
            <person name="Andreopoulos W."/>
            <person name="Pangilinan J."/>
            <person name="LaButti K."/>
            <person name="Riley R."/>
            <person name="Lipzen A."/>
            <person name="Clum A."/>
            <person name="Drula E."/>
            <person name="Henrissat B."/>
            <person name="Kohler A."/>
            <person name="Grigoriev I.V."/>
            <person name="Martin F.M."/>
            <person name="Hacquard S."/>
        </authorList>
    </citation>
    <scope>NUCLEOTIDE SEQUENCE</scope>
    <source>
        <strain evidence="2">MPI-CAGE-AT-0021</strain>
    </source>
</reference>
<evidence type="ECO:0000313" key="2">
    <source>
        <dbReference type="EMBL" id="KAH7111954.1"/>
    </source>
</evidence>
<dbReference type="SUPFAM" id="SSF50249">
    <property type="entry name" value="Nucleic acid-binding proteins"/>
    <property type="match status" value="1"/>
</dbReference>
<feature type="signal peptide" evidence="1">
    <location>
        <begin position="1"/>
        <end position="18"/>
    </location>
</feature>
<dbReference type="EMBL" id="JAGMUU010000053">
    <property type="protein sequence ID" value="KAH7111954.1"/>
    <property type="molecule type" value="Genomic_DNA"/>
</dbReference>
<dbReference type="Proteomes" id="UP000717696">
    <property type="component" value="Unassembled WGS sequence"/>
</dbReference>
<feature type="chain" id="PRO_5040119963" description="Protein kinase domain-containing protein" evidence="1">
    <location>
        <begin position="19"/>
        <end position="354"/>
    </location>
</feature>
<keyword evidence="1" id="KW-0732">Signal</keyword>
<proteinExistence type="predicted"/>
<evidence type="ECO:0000313" key="3">
    <source>
        <dbReference type="Proteomes" id="UP000717696"/>
    </source>
</evidence>
<dbReference type="OrthoDB" id="5003716at2759"/>
<dbReference type="AlphaFoldDB" id="A0A9P9D3I4"/>
<sequence>MVSVSRSWILSMLDDLLAFLSSLSRRSQSNLKGNGMLKNMVTRGVKGTLAGEPSLFMLFILVTNKKTTGITVEPTKVRLVTKQCDCCIATTPTSHSTEAGLGDTADFVIIGGRRDAADEHELGIGSLWWTSFYIGCIENKDEVCRFNAKSRFRIIDTIDRHGISKENITYLNRHGYFTRAPFATSMPEFDVLFEPTRRLQPVELFKHPFIVEVVGAGFDKPANVGYFALRFPRVLKVHEDRSFRDTISFEELQEMALRCVEIPDDGEQEEKSWLRRLRGNEHLVDRSRTSSPSDDAVSVAHIGAGRQSNRQQEKLVTAVESQCLDNIFLRASKRKISPEVALYGNSTVKRAKQK</sequence>
<name>A0A9P9D3I4_9HYPO</name>
<accession>A0A9P9D3I4</accession>
<gene>
    <name evidence="2" type="ORF">B0J13DRAFT_614098</name>
</gene>
<dbReference type="InterPro" id="IPR012340">
    <property type="entry name" value="NA-bd_OB-fold"/>
</dbReference>
<keyword evidence="3" id="KW-1185">Reference proteome</keyword>
<evidence type="ECO:0008006" key="4">
    <source>
        <dbReference type="Google" id="ProtNLM"/>
    </source>
</evidence>
<comment type="caution">
    <text evidence="2">The sequence shown here is derived from an EMBL/GenBank/DDBJ whole genome shotgun (WGS) entry which is preliminary data.</text>
</comment>
<protein>
    <recommendedName>
        <fullName evidence="4">Protein kinase domain-containing protein</fullName>
    </recommendedName>
</protein>
<evidence type="ECO:0000256" key="1">
    <source>
        <dbReference type="SAM" id="SignalP"/>
    </source>
</evidence>